<dbReference type="EMBL" id="CP079216">
    <property type="protein sequence ID" value="QXT62272.1"/>
    <property type="molecule type" value="Genomic_DNA"/>
</dbReference>
<gene>
    <name evidence="4" type="ORF">KDB89_10970</name>
</gene>
<dbReference type="PROSITE" id="PS50893">
    <property type="entry name" value="ABC_TRANSPORTER_2"/>
    <property type="match status" value="1"/>
</dbReference>
<dbReference type="CDD" id="cd03214">
    <property type="entry name" value="ABC_Iron-Siderophores_B12_Hemin"/>
    <property type="match status" value="1"/>
</dbReference>
<keyword evidence="2" id="KW-1278">Translocase</keyword>
<keyword evidence="4" id="KW-0547">Nucleotide-binding</keyword>
<name>A0ABX8SFU8_9ACTN</name>
<keyword evidence="1" id="KW-0813">Transport</keyword>
<evidence type="ECO:0000256" key="2">
    <source>
        <dbReference type="ARBA" id="ARBA00022967"/>
    </source>
</evidence>
<evidence type="ECO:0000313" key="5">
    <source>
        <dbReference type="Proteomes" id="UP000824504"/>
    </source>
</evidence>
<keyword evidence="4" id="KW-0067">ATP-binding</keyword>
<dbReference type="NCBIfam" id="NF010068">
    <property type="entry name" value="PRK13548.1"/>
    <property type="match status" value="1"/>
</dbReference>
<evidence type="ECO:0000313" key="4">
    <source>
        <dbReference type="EMBL" id="QXT62272.1"/>
    </source>
</evidence>
<dbReference type="InterPro" id="IPR003593">
    <property type="entry name" value="AAA+_ATPase"/>
</dbReference>
<protein>
    <submittedName>
        <fullName evidence="4">Heme ABC transporter ATP-binding protein</fullName>
    </submittedName>
</protein>
<dbReference type="RefSeq" id="WP_219080959.1">
    <property type="nucleotide sequence ID" value="NZ_CP079216.1"/>
</dbReference>
<dbReference type="GO" id="GO:0005524">
    <property type="term" value="F:ATP binding"/>
    <property type="evidence" value="ECO:0007669"/>
    <property type="project" value="UniProtKB-KW"/>
</dbReference>
<evidence type="ECO:0000259" key="3">
    <source>
        <dbReference type="PROSITE" id="PS50893"/>
    </source>
</evidence>
<dbReference type="InterPro" id="IPR003439">
    <property type="entry name" value="ABC_transporter-like_ATP-bd"/>
</dbReference>
<evidence type="ECO:0000256" key="1">
    <source>
        <dbReference type="ARBA" id="ARBA00022448"/>
    </source>
</evidence>
<dbReference type="SMART" id="SM00382">
    <property type="entry name" value="AAA"/>
    <property type="match status" value="1"/>
</dbReference>
<dbReference type="PROSITE" id="PS00211">
    <property type="entry name" value="ABC_TRANSPORTER_1"/>
    <property type="match status" value="1"/>
</dbReference>
<accession>A0ABX8SFU8</accession>
<organism evidence="4 5">
    <name type="scientific">Tessaracoccus palaemonis</name>
    <dbReference type="NCBI Taxonomy" id="2829499"/>
    <lineage>
        <taxon>Bacteria</taxon>
        <taxon>Bacillati</taxon>
        <taxon>Actinomycetota</taxon>
        <taxon>Actinomycetes</taxon>
        <taxon>Propionibacteriales</taxon>
        <taxon>Propionibacteriaceae</taxon>
        <taxon>Tessaracoccus</taxon>
    </lineage>
</organism>
<keyword evidence="5" id="KW-1185">Reference proteome</keyword>
<dbReference type="InterPro" id="IPR017871">
    <property type="entry name" value="ABC_transporter-like_CS"/>
</dbReference>
<reference evidence="4 5" key="1">
    <citation type="submission" date="2021-07" db="EMBL/GenBank/DDBJ databases">
        <title>complete genome sequencing of Tessaracoccus sp.J1M15.</title>
        <authorList>
            <person name="Bae J.-W."/>
            <person name="Kim D.-y."/>
        </authorList>
    </citation>
    <scope>NUCLEOTIDE SEQUENCE [LARGE SCALE GENOMIC DNA]</scope>
    <source>
        <strain evidence="4 5">J1M15</strain>
    </source>
</reference>
<dbReference type="Proteomes" id="UP000824504">
    <property type="component" value="Chromosome"/>
</dbReference>
<dbReference type="PANTHER" id="PTHR42794">
    <property type="entry name" value="HEMIN IMPORT ATP-BINDING PROTEIN HMUV"/>
    <property type="match status" value="1"/>
</dbReference>
<proteinExistence type="predicted"/>
<sequence>MSSAVTVTGASVALSGNPILSNIDLDVRVGELVALVGPNGAGKSTLLAVISGDVRPDAGDVTMFGRALDSWRPAEAARHRAVQTQQARVSFAFTGAEVVRMGRAPWHGTDEAERDDEVVAAAMDLTETLGFAQRRVPTLSGGEAARVSFSRALAQETALLLLDEPTAALDLRHQEMELAHMRDRADAGVAVVVVLHDLSLAAAYADRVVLLDHGVVVADGTPREVLTAELLTQVYRHPVTVIDDPISGGPVVLPVRSRVRESV</sequence>
<dbReference type="Pfam" id="PF00005">
    <property type="entry name" value="ABC_tran"/>
    <property type="match status" value="1"/>
</dbReference>
<feature type="domain" description="ABC transporter" evidence="3">
    <location>
        <begin position="5"/>
        <end position="238"/>
    </location>
</feature>
<dbReference type="PANTHER" id="PTHR42794:SF1">
    <property type="entry name" value="HEMIN IMPORT ATP-BINDING PROTEIN HMUV"/>
    <property type="match status" value="1"/>
</dbReference>